<organism evidence="1 2">
    <name type="scientific">Macleaya cordata</name>
    <name type="common">Five-seeded plume-poppy</name>
    <name type="synonym">Bocconia cordata</name>
    <dbReference type="NCBI Taxonomy" id="56857"/>
    <lineage>
        <taxon>Eukaryota</taxon>
        <taxon>Viridiplantae</taxon>
        <taxon>Streptophyta</taxon>
        <taxon>Embryophyta</taxon>
        <taxon>Tracheophyta</taxon>
        <taxon>Spermatophyta</taxon>
        <taxon>Magnoliopsida</taxon>
        <taxon>Ranunculales</taxon>
        <taxon>Papaveraceae</taxon>
        <taxon>Papaveroideae</taxon>
        <taxon>Macleaya</taxon>
    </lineage>
</organism>
<dbReference type="InParanoid" id="A0A200QGK4"/>
<evidence type="ECO:0008006" key="3">
    <source>
        <dbReference type="Google" id="ProtNLM"/>
    </source>
</evidence>
<sequence length="100" mass="11117">MLDNSPGNLFKFYKDRSAMFCMDGVVYDGHLKILPVFTSSAFQPCIHTISKATHLPISDGSEALVTVVGSIHFRFTNNKKNFSQVCVNSMYFFCVPGPDS</sequence>
<protein>
    <recommendedName>
        <fullName evidence="3">Nuclear transport factor 2</fullName>
    </recommendedName>
</protein>
<evidence type="ECO:0000313" key="1">
    <source>
        <dbReference type="EMBL" id="OVA09551.1"/>
    </source>
</evidence>
<comment type="caution">
    <text evidence="1">The sequence shown here is derived from an EMBL/GenBank/DDBJ whole genome shotgun (WGS) entry which is preliminary data.</text>
</comment>
<proteinExistence type="predicted"/>
<dbReference type="SUPFAM" id="SSF54427">
    <property type="entry name" value="NTF2-like"/>
    <property type="match status" value="1"/>
</dbReference>
<keyword evidence="2" id="KW-1185">Reference proteome</keyword>
<accession>A0A200QGK4</accession>
<dbReference type="AlphaFoldDB" id="A0A200QGK4"/>
<dbReference type="Proteomes" id="UP000195402">
    <property type="component" value="Unassembled WGS sequence"/>
</dbReference>
<dbReference type="EMBL" id="MVGT01002051">
    <property type="protein sequence ID" value="OVA09551.1"/>
    <property type="molecule type" value="Genomic_DNA"/>
</dbReference>
<name>A0A200QGK4_MACCD</name>
<gene>
    <name evidence="1" type="ORF">BVC80_9101g73</name>
</gene>
<evidence type="ECO:0000313" key="2">
    <source>
        <dbReference type="Proteomes" id="UP000195402"/>
    </source>
</evidence>
<reference evidence="1 2" key="1">
    <citation type="journal article" date="2017" name="Mol. Plant">
        <title>The Genome of Medicinal Plant Macleaya cordata Provides New Insights into Benzylisoquinoline Alkaloids Metabolism.</title>
        <authorList>
            <person name="Liu X."/>
            <person name="Liu Y."/>
            <person name="Huang P."/>
            <person name="Ma Y."/>
            <person name="Qing Z."/>
            <person name="Tang Q."/>
            <person name="Cao H."/>
            <person name="Cheng P."/>
            <person name="Zheng Y."/>
            <person name="Yuan Z."/>
            <person name="Zhou Y."/>
            <person name="Liu J."/>
            <person name="Tang Z."/>
            <person name="Zhuo Y."/>
            <person name="Zhang Y."/>
            <person name="Yu L."/>
            <person name="Huang J."/>
            <person name="Yang P."/>
            <person name="Peng Q."/>
            <person name="Zhang J."/>
            <person name="Jiang W."/>
            <person name="Zhang Z."/>
            <person name="Lin K."/>
            <person name="Ro D.K."/>
            <person name="Chen X."/>
            <person name="Xiong X."/>
            <person name="Shang Y."/>
            <person name="Huang S."/>
            <person name="Zeng J."/>
        </authorList>
    </citation>
    <scope>NUCLEOTIDE SEQUENCE [LARGE SCALE GENOMIC DNA]</scope>
    <source>
        <strain evidence="2">cv. BLH2017</strain>
        <tissue evidence="1">Root</tissue>
    </source>
</reference>
<dbReference type="InterPro" id="IPR032710">
    <property type="entry name" value="NTF2-like_dom_sf"/>
</dbReference>
<dbReference type="Gene3D" id="3.10.450.50">
    <property type="match status" value="1"/>
</dbReference>